<dbReference type="PANTHER" id="PTHR48063">
    <property type="entry name" value="LRR RECEPTOR-LIKE KINASE"/>
    <property type="match status" value="1"/>
</dbReference>
<dbReference type="EMBL" id="JXTC01000156">
    <property type="protein sequence ID" value="PON84846.1"/>
    <property type="molecule type" value="Genomic_DNA"/>
</dbReference>
<evidence type="ECO:0000256" key="12">
    <source>
        <dbReference type="SAM" id="MobiDB-lite"/>
    </source>
</evidence>
<dbReference type="Pfam" id="PF13855">
    <property type="entry name" value="LRR_8"/>
    <property type="match status" value="2"/>
</dbReference>
<dbReference type="Proteomes" id="UP000237000">
    <property type="component" value="Unassembled WGS sequence"/>
</dbReference>
<evidence type="ECO:0000313" key="17">
    <source>
        <dbReference type="Proteomes" id="UP000237000"/>
    </source>
</evidence>
<dbReference type="InterPro" id="IPR003591">
    <property type="entry name" value="Leu-rich_rpt_typical-subtyp"/>
</dbReference>
<feature type="transmembrane region" description="Helical" evidence="13">
    <location>
        <begin position="836"/>
        <end position="857"/>
    </location>
</feature>
<dbReference type="Pfam" id="PF00560">
    <property type="entry name" value="LRR_1"/>
    <property type="match status" value="9"/>
</dbReference>
<evidence type="ECO:0000256" key="8">
    <source>
        <dbReference type="ARBA" id="ARBA00022989"/>
    </source>
</evidence>
<keyword evidence="5 13" id="KW-0812">Transmembrane</keyword>
<evidence type="ECO:0000256" key="5">
    <source>
        <dbReference type="ARBA" id="ARBA00022692"/>
    </source>
</evidence>
<dbReference type="InterPro" id="IPR001611">
    <property type="entry name" value="Leu-rich_rpt"/>
</dbReference>
<dbReference type="AlphaFoldDB" id="A0A2P5EH19"/>
<dbReference type="GO" id="GO:0005886">
    <property type="term" value="C:plasma membrane"/>
    <property type="evidence" value="ECO:0007669"/>
    <property type="project" value="UniProtKB-SubCell"/>
</dbReference>
<dbReference type="STRING" id="63057.A0A2P5EH19"/>
<dbReference type="SMART" id="SM00369">
    <property type="entry name" value="LRR_TYP"/>
    <property type="match status" value="11"/>
</dbReference>
<dbReference type="PANTHER" id="PTHR48063:SF16">
    <property type="entry name" value="LRR RECEPTOR-LIKE SERINE_THREONINE-PROTEIN KINASE GSO1"/>
    <property type="match status" value="1"/>
</dbReference>
<dbReference type="FunFam" id="3.80.10.10:FF:001347">
    <property type="entry name" value="LRR receptor-like serine/threonine-protein kinase GSO2"/>
    <property type="match status" value="1"/>
</dbReference>
<evidence type="ECO:0000256" key="13">
    <source>
        <dbReference type="SAM" id="Phobius"/>
    </source>
</evidence>
<organism evidence="16 17">
    <name type="scientific">Trema orientale</name>
    <name type="common">Charcoal tree</name>
    <name type="synonym">Celtis orientalis</name>
    <dbReference type="NCBI Taxonomy" id="63057"/>
    <lineage>
        <taxon>Eukaryota</taxon>
        <taxon>Viridiplantae</taxon>
        <taxon>Streptophyta</taxon>
        <taxon>Embryophyta</taxon>
        <taxon>Tracheophyta</taxon>
        <taxon>Spermatophyta</taxon>
        <taxon>Magnoliopsida</taxon>
        <taxon>eudicotyledons</taxon>
        <taxon>Gunneridae</taxon>
        <taxon>Pentapetalae</taxon>
        <taxon>rosids</taxon>
        <taxon>fabids</taxon>
        <taxon>Rosales</taxon>
        <taxon>Cannabaceae</taxon>
        <taxon>Trema</taxon>
    </lineage>
</organism>
<dbReference type="InterPro" id="IPR046956">
    <property type="entry name" value="RLP23-like"/>
</dbReference>
<feature type="domain" description="Disease resistance R13L4/SHOC-2-like LRR" evidence="15">
    <location>
        <begin position="234"/>
        <end position="419"/>
    </location>
</feature>
<dbReference type="InterPro" id="IPR032675">
    <property type="entry name" value="LRR_dom_sf"/>
</dbReference>
<dbReference type="Pfam" id="PF23598">
    <property type="entry name" value="LRR_14"/>
    <property type="match status" value="1"/>
</dbReference>
<dbReference type="SMART" id="SM00365">
    <property type="entry name" value="LRR_SD22"/>
    <property type="match status" value="7"/>
</dbReference>
<evidence type="ECO:0000256" key="11">
    <source>
        <dbReference type="ARBA" id="ARBA00023180"/>
    </source>
</evidence>
<comment type="subcellular location">
    <subcellularLocation>
        <location evidence="1">Cell membrane</location>
        <topology evidence="1">Single-pass type I membrane protein</topology>
    </subcellularLocation>
</comment>
<reference evidence="17" key="1">
    <citation type="submission" date="2016-06" db="EMBL/GenBank/DDBJ databases">
        <title>Parallel loss of symbiosis genes in relatives of nitrogen-fixing non-legume Parasponia.</title>
        <authorList>
            <person name="Van Velzen R."/>
            <person name="Holmer R."/>
            <person name="Bu F."/>
            <person name="Rutten L."/>
            <person name="Van Zeijl A."/>
            <person name="Liu W."/>
            <person name="Santuari L."/>
            <person name="Cao Q."/>
            <person name="Sharma T."/>
            <person name="Shen D."/>
            <person name="Roswanjaya Y."/>
            <person name="Wardhani T."/>
            <person name="Kalhor M.S."/>
            <person name="Jansen J."/>
            <person name="Van den Hoogen J."/>
            <person name="Gungor B."/>
            <person name="Hartog M."/>
            <person name="Hontelez J."/>
            <person name="Verver J."/>
            <person name="Yang W.-C."/>
            <person name="Schijlen E."/>
            <person name="Repin R."/>
            <person name="Schilthuizen M."/>
            <person name="Schranz E."/>
            <person name="Heidstra R."/>
            <person name="Miyata K."/>
            <person name="Fedorova E."/>
            <person name="Kohlen W."/>
            <person name="Bisseling T."/>
            <person name="Smit S."/>
            <person name="Geurts R."/>
        </authorList>
    </citation>
    <scope>NUCLEOTIDE SEQUENCE [LARGE SCALE GENOMIC DNA]</scope>
    <source>
        <strain evidence="17">cv. RG33-2</strain>
    </source>
</reference>
<dbReference type="OrthoDB" id="1060944at2759"/>
<evidence type="ECO:0000259" key="15">
    <source>
        <dbReference type="Pfam" id="PF23598"/>
    </source>
</evidence>
<sequence length="893" mass="99121">MLQIITLIFLTMGEFVGHGDATDHFITSCLKHEREALLDFKDGLEDPDQNPRLLTWKGSYAENPDDSDHDDDDDDEGFDSSERYAFWTLGGEIRPSLTKLKSLKHLDLSCNTFNGISIPIFFGSKLQNLQYLNLSNAGFTGPIPPNLGNLSSLRYLDLSSNTFDSKVPDWLANVSSLATIDLSNNLLHGRIPLSLADLPNLEILSLNSNGILRASPSQLLRGRWEKIQGVIPSSIGKLYNLKFFLVGKNSLTGNLPESLEVSRNYVSSRPLTSLQHLDISSNKLSGRLPEWLGQLENLIQLTLYNNLLYGPILKSLHLLQNLEQLDLGWNRLNGTLPKSIGQLSELSVLRVDSNNLAGVVTEKHFLKHTKLKILDISFNSFKLDVASNWVPPFQTRFIGMSSCYLNSSFPAWLKSQKKIKLLAFSNSSIFGSVPSWFWEISPGLESFNFSFNQLNGQLPSSFKVKGSFAGSIPENISAALPKLKILSLVENQIKGKIPASIGNMQSILVIDLSSNNLTGTIPPSIGNCSQLRALDLSENNLSGNLPGTLAQPSFFQVLHLRENKLFGKIPSVFRNMSTLETLDLESNMLVGRIPRWIGEGFEKLRILSLRSNAFFGELPSTLSNLSSLQVLDLAENQLTGTIPARFGDFKKMIQVQNVFEHLFYGRINGGSMYYEDNMVVNMKGQRLRYSKTLSLVVSLDLSRNNLSGDFPVELTKLLGLLVLNLSGNHIRGHIPFNISKLGQLLSLDLSSNELSGSIPESLSSLSFLGQLNLSNNELSGKIPYTGHMTTFEPSSFAGNLGLCGGPLDVRCPDDDNNDDDDSNKERISEENFVDNWFYLSVGLGFAVGLLVPFLLMAARKSWSHAYFGLVDKFSETMWLLKLKVANLQRSRIQ</sequence>
<keyword evidence="11" id="KW-0325">Glycoprotein</keyword>
<dbReference type="InParanoid" id="A0A2P5EH19"/>
<dbReference type="SUPFAM" id="SSF52058">
    <property type="entry name" value="L domain-like"/>
    <property type="match status" value="1"/>
</dbReference>
<gene>
    <name evidence="16" type="ORF">TorRG33x02_193980</name>
</gene>
<name>A0A2P5EH19_TREOI</name>
<keyword evidence="3" id="KW-1003">Cell membrane</keyword>
<dbReference type="FunCoup" id="A0A2P5EH19">
    <property type="interactions" value="1595"/>
</dbReference>
<dbReference type="FunFam" id="3.80.10.10:FF:000383">
    <property type="entry name" value="Leucine-rich repeat receptor protein kinase EMS1"/>
    <property type="match status" value="2"/>
</dbReference>
<dbReference type="InterPro" id="IPR055414">
    <property type="entry name" value="LRR_R13L4/SHOC2-like"/>
</dbReference>
<dbReference type="Gene3D" id="3.80.10.10">
    <property type="entry name" value="Ribonuclease Inhibitor"/>
    <property type="match status" value="4"/>
</dbReference>
<dbReference type="PRINTS" id="PR00019">
    <property type="entry name" value="LEURICHRPT"/>
</dbReference>
<evidence type="ECO:0000256" key="7">
    <source>
        <dbReference type="ARBA" id="ARBA00022737"/>
    </source>
</evidence>
<evidence type="ECO:0000256" key="9">
    <source>
        <dbReference type="ARBA" id="ARBA00023136"/>
    </source>
</evidence>
<feature type="signal peptide" evidence="14">
    <location>
        <begin position="1"/>
        <end position="21"/>
    </location>
</feature>
<evidence type="ECO:0000256" key="2">
    <source>
        <dbReference type="ARBA" id="ARBA00009592"/>
    </source>
</evidence>
<proteinExistence type="inferred from homology"/>
<keyword evidence="8 13" id="KW-1133">Transmembrane helix</keyword>
<evidence type="ECO:0000256" key="6">
    <source>
        <dbReference type="ARBA" id="ARBA00022729"/>
    </source>
</evidence>
<feature type="region of interest" description="Disordered" evidence="12">
    <location>
        <begin position="53"/>
        <end position="77"/>
    </location>
</feature>
<keyword evidence="17" id="KW-1185">Reference proteome</keyword>
<evidence type="ECO:0000256" key="1">
    <source>
        <dbReference type="ARBA" id="ARBA00004251"/>
    </source>
</evidence>
<comment type="caution">
    <text evidence="16">The sequence shown here is derived from an EMBL/GenBank/DDBJ whole genome shotgun (WGS) entry which is preliminary data.</text>
</comment>
<dbReference type="SUPFAM" id="SSF52047">
    <property type="entry name" value="RNI-like"/>
    <property type="match status" value="1"/>
</dbReference>
<evidence type="ECO:0000256" key="3">
    <source>
        <dbReference type="ARBA" id="ARBA00022475"/>
    </source>
</evidence>
<keyword evidence="10" id="KW-0675">Receptor</keyword>
<feature type="compositionally biased region" description="Acidic residues" evidence="12">
    <location>
        <begin position="63"/>
        <end position="77"/>
    </location>
</feature>
<keyword evidence="9 13" id="KW-0472">Membrane</keyword>
<keyword evidence="7" id="KW-0677">Repeat</keyword>
<keyword evidence="6 14" id="KW-0732">Signal</keyword>
<comment type="similarity">
    <text evidence="2">Belongs to the RLP family.</text>
</comment>
<evidence type="ECO:0000313" key="16">
    <source>
        <dbReference type="EMBL" id="PON84846.1"/>
    </source>
</evidence>
<accession>A0A2P5EH19</accession>
<protein>
    <submittedName>
        <fullName evidence="16">LRR domain containing protein</fullName>
    </submittedName>
</protein>
<dbReference type="FunFam" id="3.80.10.10:FF:000111">
    <property type="entry name" value="LRR receptor-like serine/threonine-protein kinase ERECTA"/>
    <property type="match status" value="1"/>
</dbReference>
<evidence type="ECO:0000256" key="4">
    <source>
        <dbReference type="ARBA" id="ARBA00022614"/>
    </source>
</evidence>
<evidence type="ECO:0000256" key="10">
    <source>
        <dbReference type="ARBA" id="ARBA00023170"/>
    </source>
</evidence>
<keyword evidence="4" id="KW-0433">Leucine-rich repeat</keyword>
<feature type="chain" id="PRO_5015135227" evidence="14">
    <location>
        <begin position="22"/>
        <end position="893"/>
    </location>
</feature>
<evidence type="ECO:0000256" key="14">
    <source>
        <dbReference type="SAM" id="SignalP"/>
    </source>
</evidence>
<dbReference type="FunFam" id="3.80.10.10:FF:000095">
    <property type="entry name" value="LRR receptor-like serine/threonine-protein kinase GSO1"/>
    <property type="match status" value="1"/>
</dbReference>